<name>A0AAV2PIE4_MEGNR</name>
<feature type="compositionally biased region" description="Basic and acidic residues" evidence="9">
    <location>
        <begin position="1122"/>
        <end position="1133"/>
    </location>
</feature>
<evidence type="ECO:0000256" key="5">
    <source>
        <dbReference type="ARBA" id="ARBA00022989"/>
    </source>
</evidence>
<dbReference type="InterPro" id="IPR002126">
    <property type="entry name" value="Cadherin-like_dom"/>
</dbReference>
<keyword evidence="6 10" id="KW-0472">Membrane</keyword>
<feature type="domain" description="Cadherin" evidence="11">
    <location>
        <begin position="263"/>
        <end position="392"/>
    </location>
</feature>
<feature type="transmembrane region" description="Helical" evidence="10">
    <location>
        <begin position="822"/>
        <end position="848"/>
    </location>
</feature>
<dbReference type="PROSITE" id="PS50268">
    <property type="entry name" value="CADHERIN_2"/>
    <property type="match status" value="2"/>
</dbReference>
<dbReference type="GO" id="GO:0005509">
    <property type="term" value="F:calcium ion binding"/>
    <property type="evidence" value="ECO:0007669"/>
    <property type="project" value="UniProtKB-UniRule"/>
</dbReference>
<reference evidence="12 13" key="1">
    <citation type="submission" date="2024-05" db="EMBL/GenBank/DDBJ databases">
        <authorList>
            <person name="Wallberg A."/>
        </authorList>
    </citation>
    <scope>NUCLEOTIDE SEQUENCE [LARGE SCALE GENOMIC DNA]</scope>
</reference>
<evidence type="ECO:0000256" key="2">
    <source>
        <dbReference type="ARBA" id="ARBA00022692"/>
    </source>
</evidence>
<dbReference type="CDD" id="cd11304">
    <property type="entry name" value="Cadherin_repeat"/>
    <property type="match status" value="2"/>
</dbReference>
<dbReference type="Proteomes" id="UP001497623">
    <property type="component" value="Unassembled WGS sequence"/>
</dbReference>
<dbReference type="InterPro" id="IPR050174">
    <property type="entry name" value="Protocadherin/Cadherin-CA"/>
</dbReference>
<protein>
    <recommendedName>
        <fullName evidence="11">Cadherin domain-containing protein</fullName>
    </recommendedName>
</protein>
<evidence type="ECO:0000256" key="3">
    <source>
        <dbReference type="ARBA" id="ARBA00022737"/>
    </source>
</evidence>
<dbReference type="Gene3D" id="2.60.40.60">
    <property type="entry name" value="Cadherins"/>
    <property type="match status" value="4"/>
</dbReference>
<comment type="caution">
    <text evidence="12">The sequence shown here is derived from an EMBL/GenBank/DDBJ whole genome shotgun (WGS) entry which is preliminary data.</text>
</comment>
<evidence type="ECO:0000256" key="4">
    <source>
        <dbReference type="ARBA" id="ARBA00022837"/>
    </source>
</evidence>
<evidence type="ECO:0000256" key="7">
    <source>
        <dbReference type="ARBA" id="ARBA00023180"/>
    </source>
</evidence>
<proteinExistence type="predicted"/>
<keyword evidence="13" id="KW-1185">Reference proteome</keyword>
<feature type="compositionally biased region" description="Acidic residues" evidence="9">
    <location>
        <begin position="1184"/>
        <end position="1194"/>
    </location>
</feature>
<gene>
    <name evidence="12" type="ORF">MNOR_LOCUS936</name>
</gene>
<evidence type="ECO:0000313" key="13">
    <source>
        <dbReference type="Proteomes" id="UP001497623"/>
    </source>
</evidence>
<dbReference type="InterPro" id="IPR015919">
    <property type="entry name" value="Cadherin-like_sf"/>
</dbReference>
<feature type="compositionally biased region" description="Basic and acidic residues" evidence="9">
    <location>
        <begin position="857"/>
        <end position="867"/>
    </location>
</feature>
<feature type="compositionally biased region" description="Basic and acidic residues" evidence="9">
    <location>
        <begin position="1082"/>
        <end position="1094"/>
    </location>
</feature>
<comment type="subcellular location">
    <subcellularLocation>
        <location evidence="1">Membrane</location>
        <topology evidence="1">Single-pass membrane protein</topology>
    </subcellularLocation>
</comment>
<evidence type="ECO:0000256" key="9">
    <source>
        <dbReference type="SAM" id="MobiDB-lite"/>
    </source>
</evidence>
<evidence type="ECO:0000313" key="12">
    <source>
        <dbReference type="EMBL" id="CAL4059893.1"/>
    </source>
</evidence>
<dbReference type="GO" id="GO:0007156">
    <property type="term" value="P:homophilic cell adhesion via plasma membrane adhesion molecules"/>
    <property type="evidence" value="ECO:0007669"/>
    <property type="project" value="InterPro"/>
</dbReference>
<feature type="compositionally biased region" description="Basic and acidic residues" evidence="9">
    <location>
        <begin position="901"/>
        <end position="910"/>
    </location>
</feature>
<dbReference type="EMBL" id="CAXKWB010000227">
    <property type="protein sequence ID" value="CAL4059893.1"/>
    <property type="molecule type" value="Genomic_DNA"/>
</dbReference>
<keyword evidence="3" id="KW-0677">Repeat</keyword>
<evidence type="ECO:0000256" key="1">
    <source>
        <dbReference type="ARBA" id="ARBA00004167"/>
    </source>
</evidence>
<organism evidence="12 13">
    <name type="scientific">Meganyctiphanes norvegica</name>
    <name type="common">Northern krill</name>
    <name type="synonym">Thysanopoda norvegica</name>
    <dbReference type="NCBI Taxonomy" id="48144"/>
    <lineage>
        <taxon>Eukaryota</taxon>
        <taxon>Metazoa</taxon>
        <taxon>Ecdysozoa</taxon>
        <taxon>Arthropoda</taxon>
        <taxon>Crustacea</taxon>
        <taxon>Multicrustacea</taxon>
        <taxon>Malacostraca</taxon>
        <taxon>Eumalacostraca</taxon>
        <taxon>Eucarida</taxon>
        <taxon>Euphausiacea</taxon>
        <taxon>Euphausiidae</taxon>
        <taxon>Meganyctiphanes</taxon>
    </lineage>
</organism>
<keyword evidence="7" id="KW-0325">Glycoprotein</keyword>
<dbReference type="GO" id="GO:0005886">
    <property type="term" value="C:plasma membrane"/>
    <property type="evidence" value="ECO:0007669"/>
    <property type="project" value="InterPro"/>
</dbReference>
<dbReference type="InterPro" id="IPR020894">
    <property type="entry name" value="Cadherin_CS"/>
</dbReference>
<dbReference type="PANTHER" id="PTHR24028">
    <property type="entry name" value="CADHERIN-87A"/>
    <property type="match status" value="1"/>
</dbReference>
<keyword evidence="4 8" id="KW-0106">Calcium</keyword>
<evidence type="ECO:0000259" key="11">
    <source>
        <dbReference type="PROSITE" id="PS50268"/>
    </source>
</evidence>
<keyword evidence="2 10" id="KW-0812">Transmembrane</keyword>
<feature type="compositionally biased region" description="Low complexity" evidence="9">
    <location>
        <begin position="1065"/>
        <end position="1077"/>
    </location>
</feature>
<keyword evidence="5 10" id="KW-1133">Transmembrane helix</keyword>
<feature type="non-terminal residue" evidence="12">
    <location>
        <position position="1194"/>
    </location>
</feature>
<evidence type="ECO:0000256" key="6">
    <source>
        <dbReference type="ARBA" id="ARBA00023136"/>
    </source>
</evidence>
<feature type="compositionally biased region" description="Low complexity" evidence="9">
    <location>
        <begin position="971"/>
        <end position="1001"/>
    </location>
</feature>
<feature type="domain" description="Cadherin" evidence="11">
    <location>
        <begin position="487"/>
        <end position="602"/>
    </location>
</feature>
<accession>A0AAV2PIE4</accession>
<dbReference type="SUPFAM" id="SSF49313">
    <property type="entry name" value="Cadherin-like"/>
    <property type="match status" value="3"/>
</dbReference>
<dbReference type="PROSITE" id="PS00232">
    <property type="entry name" value="CADHERIN_1"/>
    <property type="match status" value="1"/>
</dbReference>
<evidence type="ECO:0000256" key="8">
    <source>
        <dbReference type="PROSITE-ProRule" id="PRU00043"/>
    </source>
</evidence>
<feature type="region of interest" description="Disordered" evidence="9">
    <location>
        <begin position="853"/>
        <end position="1194"/>
    </location>
</feature>
<evidence type="ECO:0000256" key="10">
    <source>
        <dbReference type="SAM" id="Phobius"/>
    </source>
</evidence>
<dbReference type="PANTHER" id="PTHR24028:SF328">
    <property type="entry name" value="CADHERIN-3"/>
    <property type="match status" value="1"/>
</dbReference>
<sequence length="1194" mass="131407">MSLPVEEMVKCLAADAEIAVFNNSTNTICLSSNYALFSVMPFSCTVCEYYNVKPIIAMNIENSLTPYSDFIDIVPAIGSISTIKIAKVYMMQILDNIINFSEELKKVNRLIFPTNTNKVLIYRPSDGILAFHRIKISVLSLSYLFTEFDSASYVTLFKISRLITLEVVDLQLVMVRDLDFDAHKTPLTVSFDDSCPLNTITGSKEVDVTDGDYSEITFKLESKLNYDENPEVICTLTATDGVNEGSTNIVITVEAGDMPPKFEEVFYKIDVGDESPGVPLTVLPKDIHAEDQGAAPTAVSYSMDDAEPSVSGTEYFEIDTTSADVTLIKVLDDEFIKENNQLRFVIYATDGLGDQDKAFLEINLPELVPTNRTGDYISGSPTTTHEPSGPVFLKDAYLFQTLQRMNYIGTVKATVDGMTSTDIVYSFTEENNEFRIDSSTGEISKKADIQVQDYSLTVTAEINGISHDALVNIVVHLEDTDASLCITNSLNQVTVQEEVSGATIGDVNYGEKDLKICVIYQEGEDDYNDVLFIFDGNTLKLNASAKLDREIVKQLRVWIQIFDSADVDCSNQYLDSGPRELKRSQSLFVIDVIDQNDHAPVFTYPDEDITLAYPEDPALQKVVGPVIHLRAIDKDDSDSVRYNILEDNTNFAVDAESGVVFWEGDDMGSSCGENGCSFNVKAQDQDENTSDPIKITVVSLPQEKIYTMSFPDMILSQVEERLTELSDEIEMTVKDLYVTPKPPILTARGGASKYTTRRNYIRSDLGGTPFNLDVHVSALKDGKAVSLERFNNALSAAEEDKAELFKDKEVFNSVEEPSGDVLGYQIALGVTGGLVAVILFALVIMGLIRHRKRSEKRRGPEVPDLRRSYGNQAYANDDIKHHDTLDGASLKMNGSVNGYHEPPRDDRRDSPPLNKSALAATSDTSPLYAAGGLRRTAPEEVPYLGQPASREPPSQFKEPKVSNEYVTSVSKAAEPATPKTPAKVKPTAEPAPTSAATSPYTNVSSFNQPRQKKEPPPLTAAPKKSALKGAGGTTSTASQKTKEPQIPLSSTAPVEPSADYDKSPAKTTTTSFSTLKKSPPPKKKEVVQAKQEEKEKEEEEDMAPERKKSNLKAVTDTESSDADNKRDQKERKSSVAFKVLVEEKTIEAQNEGPAAKKQAESEAKAEANQAAVDIMEANKKKLEDDEEDSDNIKL</sequence>
<dbReference type="AlphaFoldDB" id="A0AAV2PIE4"/>